<evidence type="ECO:0000256" key="4">
    <source>
        <dbReference type="ARBA" id="ARBA00022837"/>
    </source>
</evidence>
<evidence type="ECO:0000256" key="2">
    <source>
        <dbReference type="ARBA" id="ARBA00022723"/>
    </source>
</evidence>
<gene>
    <name evidence="6" type="ORF">P9H32_00255</name>
</gene>
<dbReference type="InterPro" id="IPR000917">
    <property type="entry name" value="Sulfatase_N"/>
</dbReference>
<evidence type="ECO:0000256" key="3">
    <source>
        <dbReference type="ARBA" id="ARBA00022801"/>
    </source>
</evidence>
<dbReference type="Proteomes" id="UP001290861">
    <property type="component" value="Unassembled WGS sequence"/>
</dbReference>
<dbReference type="PANTHER" id="PTHR42693:SF53">
    <property type="entry name" value="ENDO-4-O-SULFATASE"/>
    <property type="match status" value="1"/>
</dbReference>
<dbReference type="PROSITE" id="PS00149">
    <property type="entry name" value="SULFATASE_2"/>
    <property type="match status" value="1"/>
</dbReference>
<organism evidence="6 7">
    <name type="scientific">Pontiella agarivorans</name>
    <dbReference type="NCBI Taxonomy" id="3038953"/>
    <lineage>
        <taxon>Bacteria</taxon>
        <taxon>Pseudomonadati</taxon>
        <taxon>Kiritimatiellota</taxon>
        <taxon>Kiritimatiellia</taxon>
        <taxon>Kiritimatiellales</taxon>
        <taxon>Pontiellaceae</taxon>
        <taxon>Pontiella</taxon>
    </lineage>
</organism>
<evidence type="ECO:0000313" key="7">
    <source>
        <dbReference type="Proteomes" id="UP001290861"/>
    </source>
</evidence>
<protein>
    <submittedName>
        <fullName evidence="6">Arylsulfatase</fullName>
        <ecNumber evidence="6">3.1.6.-</ecNumber>
    </submittedName>
</protein>
<dbReference type="CDD" id="cd16025">
    <property type="entry name" value="PAS_like"/>
    <property type="match status" value="1"/>
</dbReference>
<dbReference type="PANTHER" id="PTHR42693">
    <property type="entry name" value="ARYLSULFATASE FAMILY MEMBER"/>
    <property type="match status" value="1"/>
</dbReference>
<dbReference type="InterPro" id="IPR050738">
    <property type="entry name" value="Sulfatase"/>
</dbReference>
<dbReference type="EMBL" id="JARVCO010000002">
    <property type="protein sequence ID" value="MDZ8117042.1"/>
    <property type="molecule type" value="Genomic_DNA"/>
</dbReference>
<dbReference type="GO" id="GO:0016787">
    <property type="term" value="F:hydrolase activity"/>
    <property type="evidence" value="ECO:0007669"/>
    <property type="project" value="UniProtKB-KW"/>
</dbReference>
<evidence type="ECO:0000256" key="1">
    <source>
        <dbReference type="ARBA" id="ARBA00008779"/>
    </source>
</evidence>
<feature type="domain" description="Sulfatase N-terminal" evidence="5">
    <location>
        <begin position="38"/>
        <end position="418"/>
    </location>
</feature>
<accession>A0ABU5MS55</accession>
<dbReference type="EC" id="3.1.6.-" evidence="6"/>
<comment type="similarity">
    <text evidence="1">Belongs to the sulfatase family.</text>
</comment>
<keyword evidence="3 6" id="KW-0378">Hydrolase</keyword>
<keyword evidence="7" id="KW-1185">Reference proteome</keyword>
<dbReference type="InterPro" id="IPR017850">
    <property type="entry name" value="Alkaline_phosphatase_core_sf"/>
</dbReference>
<dbReference type="SUPFAM" id="SSF53649">
    <property type="entry name" value="Alkaline phosphatase-like"/>
    <property type="match status" value="1"/>
</dbReference>
<reference evidence="6 7" key="1">
    <citation type="journal article" date="2024" name="Appl. Environ. Microbiol.">
        <title>Pontiella agarivorans sp. nov., a novel marine anaerobic bacterium capable of degrading macroalgal polysaccharides and fixing nitrogen.</title>
        <authorList>
            <person name="Liu N."/>
            <person name="Kivenson V."/>
            <person name="Peng X."/>
            <person name="Cui Z."/>
            <person name="Lankiewicz T.S."/>
            <person name="Gosselin K.M."/>
            <person name="English C.J."/>
            <person name="Blair E.M."/>
            <person name="O'Malley M.A."/>
            <person name="Valentine D.L."/>
        </authorList>
    </citation>
    <scope>NUCLEOTIDE SEQUENCE [LARGE SCALE GENOMIC DNA]</scope>
    <source>
        <strain evidence="6 7">NLcol2</strain>
    </source>
</reference>
<comment type="caution">
    <text evidence="6">The sequence shown here is derived from an EMBL/GenBank/DDBJ whole genome shotgun (WGS) entry which is preliminary data.</text>
</comment>
<keyword evidence="4" id="KW-0106">Calcium</keyword>
<name>A0ABU5MS55_9BACT</name>
<evidence type="ECO:0000313" key="6">
    <source>
        <dbReference type="EMBL" id="MDZ8117042.1"/>
    </source>
</evidence>
<keyword evidence="2" id="KW-0479">Metal-binding</keyword>
<dbReference type="InterPro" id="IPR024607">
    <property type="entry name" value="Sulfatase_CS"/>
</dbReference>
<dbReference type="Gene3D" id="3.40.720.10">
    <property type="entry name" value="Alkaline Phosphatase, subunit A"/>
    <property type="match status" value="1"/>
</dbReference>
<dbReference type="RefSeq" id="WP_322606848.1">
    <property type="nucleotide sequence ID" value="NZ_JARVCO010000002.1"/>
</dbReference>
<evidence type="ECO:0000259" key="5">
    <source>
        <dbReference type="Pfam" id="PF00884"/>
    </source>
</evidence>
<dbReference type="Gene3D" id="3.30.1120.10">
    <property type="match status" value="1"/>
</dbReference>
<proteinExistence type="inferred from homology"/>
<sequence>MNKTFGFLIGSFCVALLAAEKSRGNACSSAGNSLVSRPNVVLIMCDDMGFSDLGCYGSEIETPNIDALANEGIRFSNFKNAGRCCPSRASLLTGRYQHSVGMGWMTVVDEHRPGYRGQITGEVPTIAEVFKANGYSTYMSGKWHVTVDGSWRPEEDAAPNGSWPTQRGFDEFYGSLSGGGNYYKVKGLKRNTTAITDFPKGYYYTHAITKHAVEFIEHHNTEKPMFMYLAHYAPHVPLQAPAERVEKCKARYAVGYDVLRQQRFQRLEKLGLIPSGKKLPANNGEFDEAVRVDWSDLSEEKKEVWVEEMATYAAMIEVVDDGIGEVVNTLKKKGMYENTYFLFLSDNGGSARQSKLARLRADLTNTPYRLYKCFTYSGGISSPLIIKAPESILFEGSLRHDLAHITDVFPTCLDLAGVEYPETFHGEPISGPDGISLLPALRGDSLPERDLFFEHQTSCAVISGDYKLVRVDSRTPWELIDLKADPFETTDLSSRYPEKAIELEKKWTAWATRNHVFPLEEREWKERVIYYKEKYPDQRGDR</sequence>
<dbReference type="Pfam" id="PF00884">
    <property type="entry name" value="Sulfatase"/>
    <property type="match status" value="1"/>
</dbReference>